<keyword evidence="1" id="KW-0812">Transmembrane</keyword>
<dbReference type="PANTHER" id="PTHR38442:SF1">
    <property type="entry name" value="INNER MEMBRANE PROTEIN"/>
    <property type="match status" value="1"/>
</dbReference>
<dbReference type="InterPro" id="IPR007383">
    <property type="entry name" value="DUF445"/>
</dbReference>
<feature type="transmembrane region" description="Helical" evidence="1">
    <location>
        <begin position="20"/>
        <end position="39"/>
    </location>
</feature>
<organism evidence="2 3">
    <name type="scientific">Hoyosella rhizosphaerae</name>
    <dbReference type="NCBI Taxonomy" id="1755582"/>
    <lineage>
        <taxon>Bacteria</taxon>
        <taxon>Bacillati</taxon>
        <taxon>Actinomycetota</taxon>
        <taxon>Actinomycetes</taxon>
        <taxon>Mycobacteriales</taxon>
        <taxon>Hoyosellaceae</taxon>
        <taxon>Hoyosella</taxon>
    </lineage>
</organism>
<reference evidence="2" key="1">
    <citation type="journal article" date="2014" name="Int. J. Syst. Evol. Microbiol.">
        <title>Complete genome sequence of Corynebacterium casei LMG S-19264T (=DSM 44701T), isolated from a smear-ripened cheese.</title>
        <authorList>
            <consortium name="US DOE Joint Genome Institute (JGI-PGF)"/>
            <person name="Walter F."/>
            <person name="Albersmeier A."/>
            <person name="Kalinowski J."/>
            <person name="Ruckert C."/>
        </authorList>
    </citation>
    <scope>NUCLEOTIDE SEQUENCE</scope>
    <source>
        <strain evidence="2">CGMCC 1.15478</strain>
    </source>
</reference>
<proteinExistence type="predicted"/>
<keyword evidence="1" id="KW-1133">Transmembrane helix</keyword>
<dbReference type="EMBL" id="BMJH01000003">
    <property type="protein sequence ID" value="GGC74684.1"/>
    <property type="molecule type" value="Genomic_DNA"/>
</dbReference>
<dbReference type="GO" id="GO:0005886">
    <property type="term" value="C:plasma membrane"/>
    <property type="evidence" value="ECO:0007669"/>
    <property type="project" value="TreeGrafter"/>
</dbReference>
<evidence type="ECO:0000313" key="2">
    <source>
        <dbReference type="EMBL" id="GGC74684.1"/>
    </source>
</evidence>
<dbReference type="PANTHER" id="PTHR38442">
    <property type="entry name" value="INNER MEMBRANE PROTEIN-RELATED"/>
    <property type="match status" value="1"/>
</dbReference>
<keyword evidence="1" id="KW-0472">Membrane</keyword>
<evidence type="ECO:0000313" key="3">
    <source>
        <dbReference type="Proteomes" id="UP000641514"/>
    </source>
</evidence>
<dbReference type="AlphaFoldDB" id="A0A916UK57"/>
<evidence type="ECO:0000256" key="1">
    <source>
        <dbReference type="SAM" id="Phobius"/>
    </source>
</evidence>
<sequence>MQLMDLNDEAKRRDLQKMKAFAIGCLLIAASIYLYCRWLESQEDTASWVSFLRAASEAGVVGGLADWFAVTALFRRPMGLPIPHTALIKKKKDQLGESLGSFVGTNFLSRDVVTQRLKSVELPRKAGEWLSDPDHADRLSMEAATILRAIVVVLRDEDVQQVIDQTLVRKIAEPQWGPPLGKILDELLKENRQQPVIELLCDRAYQWALGSQDTIDRVVTRDSPTWSPKVVDLLVGEKIHRELVEFAWKVRADPEHEVRVAVNKFLFDFANDLQNDEATIAKAERIKDELMNRREVTSLASAAWALVKKMILESVDDPNSTLRLKIRDWVMDFGNRLTHDDAMRAKVDRWLTEGAGYVVDNYAHEITGIISDTVSKWDADEASMKIELQVGRDLQFIRINGTVVGALAGFSIHSITHLMFGG</sequence>
<accession>A0A916UK57</accession>
<dbReference type="Pfam" id="PF04286">
    <property type="entry name" value="DUF445"/>
    <property type="match status" value="1"/>
</dbReference>
<evidence type="ECO:0008006" key="4">
    <source>
        <dbReference type="Google" id="ProtNLM"/>
    </source>
</evidence>
<protein>
    <recommendedName>
        <fullName evidence="4">DUF445 domain-containing protein</fullName>
    </recommendedName>
</protein>
<comment type="caution">
    <text evidence="2">The sequence shown here is derived from an EMBL/GenBank/DDBJ whole genome shotgun (WGS) entry which is preliminary data.</text>
</comment>
<reference evidence="2" key="2">
    <citation type="submission" date="2020-09" db="EMBL/GenBank/DDBJ databases">
        <authorList>
            <person name="Sun Q."/>
            <person name="Zhou Y."/>
        </authorList>
    </citation>
    <scope>NUCLEOTIDE SEQUENCE</scope>
    <source>
        <strain evidence="2">CGMCC 1.15478</strain>
    </source>
</reference>
<dbReference type="Proteomes" id="UP000641514">
    <property type="component" value="Unassembled WGS sequence"/>
</dbReference>
<keyword evidence="3" id="KW-1185">Reference proteome</keyword>
<name>A0A916UK57_9ACTN</name>
<gene>
    <name evidence="2" type="ORF">GCM10011410_30040</name>
</gene>